<dbReference type="Pfam" id="PF07690">
    <property type="entry name" value="MFS_1"/>
    <property type="match status" value="1"/>
</dbReference>
<evidence type="ECO:0000256" key="2">
    <source>
        <dbReference type="ARBA" id="ARBA00022692"/>
    </source>
</evidence>
<dbReference type="InterPro" id="IPR036259">
    <property type="entry name" value="MFS_trans_sf"/>
</dbReference>
<dbReference type="SUPFAM" id="SSF103473">
    <property type="entry name" value="MFS general substrate transporter"/>
    <property type="match status" value="1"/>
</dbReference>
<dbReference type="EMBL" id="ML977644">
    <property type="protein sequence ID" value="KAF1995139.1"/>
    <property type="molecule type" value="Genomic_DNA"/>
</dbReference>
<dbReference type="Gene3D" id="1.20.1250.20">
    <property type="entry name" value="MFS general substrate transporter like domains"/>
    <property type="match status" value="1"/>
</dbReference>
<feature type="domain" description="Major facilitator superfamily (MFS) profile" evidence="6">
    <location>
        <begin position="14"/>
        <end position="470"/>
    </location>
</feature>
<dbReference type="PANTHER" id="PTHR23502:SF26">
    <property type="entry name" value="MAJOR FACILITATOR SUPERFAMILY (MFS) PROFILE DOMAIN-CONTAINING PROTEIN"/>
    <property type="match status" value="1"/>
</dbReference>
<feature type="transmembrane region" description="Helical" evidence="5">
    <location>
        <begin position="45"/>
        <end position="68"/>
    </location>
</feature>
<dbReference type="GO" id="GO:0022857">
    <property type="term" value="F:transmembrane transporter activity"/>
    <property type="evidence" value="ECO:0007669"/>
    <property type="project" value="InterPro"/>
</dbReference>
<feature type="transmembrane region" description="Helical" evidence="5">
    <location>
        <begin position="350"/>
        <end position="367"/>
    </location>
</feature>
<evidence type="ECO:0000256" key="5">
    <source>
        <dbReference type="SAM" id="Phobius"/>
    </source>
</evidence>
<keyword evidence="2 5" id="KW-0812">Transmembrane</keyword>
<dbReference type="PROSITE" id="PS50850">
    <property type="entry name" value="MFS"/>
    <property type="match status" value="1"/>
</dbReference>
<feature type="transmembrane region" description="Helical" evidence="5">
    <location>
        <begin position="379"/>
        <end position="400"/>
    </location>
</feature>
<evidence type="ECO:0000256" key="1">
    <source>
        <dbReference type="ARBA" id="ARBA00004141"/>
    </source>
</evidence>
<dbReference type="GO" id="GO:0005886">
    <property type="term" value="C:plasma membrane"/>
    <property type="evidence" value="ECO:0007669"/>
    <property type="project" value="TreeGrafter"/>
</dbReference>
<feature type="transmembrane region" description="Helical" evidence="5">
    <location>
        <begin position="250"/>
        <end position="278"/>
    </location>
</feature>
<dbReference type="Proteomes" id="UP000799779">
    <property type="component" value="Unassembled WGS sequence"/>
</dbReference>
<evidence type="ECO:0000259" key="6">
    <source>
        <dbReference type="PROSITE" id="PS50850"/>
    </source>
</evidence>
<feature type="transmembrane region" description="Helical" evidence="5">
    <location>
        <begin position="284"/>
        <end position="308"/>
    </location>
</feature>
<proteinExistence type="predicted"/>
<evidence type="ECO:0000313" key="8">
    <source>
        <dbReference type="Proteomes" id="UP000799779"/>
    </source>
</evidence>
<accession>A0A6A5W2I2</accession>
<keyword evidence="8" id="KW-1185">Reference proteome</keyword>
<feature type="transmembrane region" description="Helical" evidence="5">
    <location>
        <begin position="137"/>
        <end position="158"/>
    </location>
</feature>
<organism evidence="7 8">
    <name type="scientific">Amniculicola lignicola CBS 123094</name>
    <dbReference type="NCBI Taxonomy" id="1392246"/>
    <lineage>
        <taxon>Eukaryota</taxon>
        <taxon>Fungi</taxon>
        <taxon>Dikarya</taxon>
        <taxon>Ascomycota</taxon>
        <taxon>Pezizomycotina</taxon>
        <taxon>Dothideomycetes</taxon>
        <taxon>Pleosporomycetidae</taxon>
        <taxon>Pleosporales</taxon>
        <taxon>Amniculicolaceae</taxon>
        <taxon>Amniculicola</taxon>
    </lineage>
</organism>
<dbReference type="InterPro" id="IPR020846">
    <property type="entry name" value="MFS_dom"/>
</dbReference>
<dbReference type="AlphaFoldDB" id="A0A6A5W2I2"/>
<sequence length="485" mass="52927">MHGHVFSRSQKWLVVLLVSFVGILPGMTPNIYLPALDKVASELHVGLDVATVTITTYFLFQAFGALIWGPISDSCGRRPTYIMSLFILVIANIILTISPNITLILVFRGVQGIASTVFIGSAVIYDIASDDERDDFLTFYQAIRNFIIVAAPFIGGLLSNYLNFRSIFIFLLSFSLTALVVVIFLLPETLQGIAGNGTIHMTGIYKPVINLLRVAKESNMPENPNSVERPPTVTAKSFYEPLLLLKEKDIIFSLTFGGITFAVWNMVAISTVGLFKIAFGLTPLFLGLALVANGLGTIAGFTLIGNILNRDFLRASSLYKAHNQIPPSTSLSRLSLPPDFPIKHTRLSRLPYLIIVFIVCVSAYGFSLEYHTITIRSGWILLPLFLQFLIAFCANAICAIHETLISDLFPKRGSLTAIVSNFVRGVLSAIGVGVIQMAINGVGSGPAFLALALVVMVLVPLPAMQWYSGESYESRDARGVLEVIV</sequence>
<feature type="transmembrane region" description="Helical" evidence="5">
    <location>
        <begin position="80"/>
        <end position="97"/>
    </location>
</feature>
<feature type="transmembrane region" description="Helical" evidence="5">
    <location>
        <begin position="445"/>
        <end position="467"/>
    </location>
</feature>
<evidence type="ECO:0000256" key="4">
    <source>
        <dbReference type="ARBA" id="ARBA00023136"/>
    </source>
</evidence>
<protein>
    <submittedName>
        <fullName evidence="7">Major facilitator superfamily transporter</fullName>
    </submittedName>
</protein>
<name>A0A6A5W2I2_9PLEO</name>
<evidence type="ECO:0000256" key="3">
    <source>
        <dbReference type="ARBA" id="ARBA00022989"/>
    </source>
</evidence>
<reference evidence="7" key="1">
    <citation type="journal article" date="2020" name="Stud. Mycol.">
        <title>101 Dothideomycetes genomes: a test case for predicting lifestyles and emergence of pathogens.</title>
        <authorList>
            <person name="Haridas S."/>
            <person name="Albert R."/>
            <person name="Binder M."/>
            <person name="Bloem J."/>
            <person name="Labutti K."/>
            <person name="Salamov A."/>
            <person name="Andreopoulos B."/>
            <person name="Baker S."/>
            <person name="Barry K."/>
            <person name="Bills G."/>
            <person name="Bluhm B."/>
            <person name="Cannon C."/>
            <person name="Castanera R."/>
            <person name="Culley D."/>
            <person name="Daum C."/>
            <person name="Ezra D."/>
            <person name="Gonzalez J."/>
            <person name="Henrissat B."/>
            <person name="Kuo A."/>
            <person name="Liang C."/>
            <person name="Lipzen A."/>
            <person name="Lutzoni F."/>
            <person name="Magnuson J."/>
            <person name="Mondo S."/>
            <person name="Nolan M."/>
            <person name="Ohm R."/>
            <person name="Pangilinan J."/>
            <person name="Park H.-J."/>
            <person name="Ramirez L."/>
            <person name="Alfaro M."/>
            <person name="Sun H."/>
            <person name="Tritt A."/>
            <person name="Yoshinaga Y."/>
            <person name="Zwiers L.-H."/>
            <person name="Turgeon B."/>
            <person name="Goodwin S."/>
            <person name="Spatafora J."/>
            <person name="Crous P."/>
            <person name="Grigoriev I."/>
        </authorList>
    </citation>
    <scope>NUCLEOTIDE SEQUENCE</scope>
    <source>
        <strain evidence="7">CBS 123094</strain>
    </source>
</reference>
<dbReference type="OrthoDB" id="440553at2759"/>
<feature type="transmembrane region" description="Helical" evidence="5">
    <location>
        <begin position="12"/>
        <end position="33"/>
    </location>
</feature>
<keyword evidence="3 5" id="KW-1133">Transmembrane helix</keyword>
<feature type="transmembrane region" description="Helical" evidence="5">
    <location>
        <begin position="421"/>
        <end position="439"/>
    </location>
</feature>
<gene>
    <name evidence="7" type="ORF">P154DRAFT_500628</name>
</gene>
<keyword evidence="4 5" id="KW-0472">Membrane</keyword>
<evidence type="ECO:0000313" key="7">
    <source>
        <dbReference type="EMBL" id="KAF1995139.1"/>
    </source>
</evidence>
<dbReference type="InterPro" id="IPR011701">
    <property type="entry name" value="MFS"/>
</dbReference>
<dbReference type="PANTHER" id="PTHR23502">
    <property type="entry name" value="MAJOR FACILITATOR SUPERFAMILY"/>
    <property type="match status" value="1"/>
</dbReference>
<comment type="subcellular location">
    <subcellularLocation>
        <location evidence="1">Membrane</location>
        <topology evidence="1">Multi-pass membrane protein</topology>
    </subcellularLocation>
</comment>
<feature type="transmembrane region" description="Helical" evidence="5">
    <location>
        <begin position="164"/>
        <end position="186"/>
    </location>
</feature>